<dbReference type="Proteomes" id="UP000483672">
    <property type="component" value="Unassembled WGS sequence"/>
</dbReference>
<proteinExistence type="predicted"/>
<protein>
    <submittedName>
        <fullName evidence="1">Uncharacterized protein</fullName>
    </submittedName>
</protein>
<evidence type="ECO:0000313" key="1">
    <source>
        <dbReference type="EMBL" id="KAF3225588.1"/>
    </source>
</evidence>
<evidence type="ECO:0000313" key="2">
    <source>
        <dbReference type="Proteomes" id="UP000483672"/>
    </source>
</evidence>
<comment type="caution">
    <text evidence="1">The sequence shown here is derived from an EMBL/GenBank/DDBJ whole genome shotgun (WGS) entry which is preliminary data.</text>
</comment>
<dbReference type="EMBL" id="WIPF01000027">
    <property type="protein sequence ID" value="KAF3225588.1"/>
    <property type="molecule type" value="Genomic_DNA"/>
</dbReference>
<gene>
    <name evidence="1" type="ORF">TWF191_005288</name>
</gene>
<accession>A0A7C8QV14</accession>
<sequence length="91" mass="10312">MSDRFPPVSPATLTPEQKPIHDFLVDRILLHFQDTFTTRDKNGALVGLFTQFLYLPLSVRLGSTSGLHMNFTVIVESQSKRGYPITKFEIS</sequence>
<organism evidence="1 2">
    <name type="scientific">Orbilia oligospora</name>
    <name type="common">Nematode-trapping fungus</name>
    <name type="synonym">Arthrobotrys oligospora</name>
    <dbReference type="NCBI Taxonomy" id="2813651"/>
    <lineage>
        <taxon>Eukaryota</taxon>
        <taxon>Fungi</taxon>
        <taxon>Dikarya</taxon>
        <taxon>Ascomycota</taxon>
        <taxon>Pezizomycotina</taxon>
        <taxon>Orbiliomycetes</taxon>
        <taxon>Orbiliales</taxon>
        <taxon>Orbiliaceae</taxon>
        <taxon>Orbilia</taxon>
    </lineage>
</organism>
<reference evidence="1 2" key="1">
    <citation type="submission" date="2019-06" db="EMBL/GenBank/DDBJ databases">
        <authorList>
            <person name="Palmer J.M."/>
        </authorList>
    </citation>
    <scope>NUCLEOTIDE SEQUENCE [LARGE SCALE GENOMIC DNA]</scope>
    <source>
        <strain evidence="1 2">TWF191</strain>
    </source>
</reference>
<dbReference type="AlphaFoldDB" id="A0A7C8QV14"/>
<name>A0A7C8QV14_ORBOL</name>